<dbReference type="GO" id="GO:0005634">
    <property type="term" value="C:nucleus"/>
    <property type="evidence" value="ECO:0007669"/>
    <property type="project" value="UniProtKB-SubCell"/>
</dbReference>
<organism evidence="6 7">
    <name type="scientific">Pseudallescheria apiosperma</name>
    <name type="common">Scedosporium apiospermum</name>
    <dbReference type="NCBI Taxonomy" id="563466"/>
    <lineage>
        <taxon>Eukaryota</taxon>
        <taxon>Fungi</taxon>
        <taxon>Dikarya</taxon>
        <taxon>Ascomycota</taxon>
        <taxon>Pezizomycotina</taxon>
        <taxon>Sordariomycetes</taxon>
        <taxon>Hypocreomycetidae</taxon>
        <taxon>Microascales</taxon>
        <taxon>Microascaceae</taxon>
        <taxon>Scedosporium</taxon>
    </lineage>
</organism>
<keyword evidence="2" id="KW-0597">Phosphoprotein</keyword>
<dbReference type="HOGENOM" id="CLU_002311_0_0_1"/>
<feature type="compositionally biased region" description="Basic and acidic residues" evidence="4">
    <location>
        <begin position="99"/>
        <end position="108"/>
    </location>
</feature>
<feature type="region of interest" description="Disordered" evidence="4">
    <location>
        <begin position="845"/>
        <end position="872"/>
    </location>
</feature>
<evidence type="ECO:0000256" key="1">
    <source>
        <dbReference type="ARBA" id="ARBA00004123"/>
    </source>
</evidence>
<dbReference type="GO" id="GO:0010997">
    <property type="term" value="F:anaphase-promoting complex binding"/>
    <property type="evidence" value="ECO:0007669"/>
    <property type="project" value="TreeGrafter"/>
</dbReference>
<dbReference type="GeneID" id="27721704"/>
<feature type="compositionally biased region" description="Acidic residues" evidence="4">
    <location>
        <begin position="958"/>
        <end position="982"/>
    </location>
</feature>
<feature type="compositionally biased region" description="Polar residues" evidence="4">
    <location>
        <begin position="325"/>
        <end position="338"/>
    </location>
</feature>
<dbReference type="RefSeq" id="XP_016644979.1">
    <property type="nucleotide sequence ID" value="XM_016785603.1"/>
</dbReference>
<dbReference type="KEGG" id="sapo:SAPIO_CDS2632"/>
<evidence type="ECO:0000313" key="6">
    <source>
        <dbReference type="EMBL" id="KEZ45180.1"/>
    </source>
</evidence>
<feature type="compositionally biased region" description="Low complexity" evidence="4">
    <location>
        <begin position="1289"/>
        <end position="1302"/>
    </location>
</feature>
<feature type="compositionally biased region" description="Basic and acidic residues" evidence="4">
    <location>
        <begin position="535"/>
        <end position="557"/>
    </location>
</feature>
<feature type="region of interest" description="Disordered" evidence="4">
    <location>
        <begin position="315"/>
        <end position="401"/>
    </location>
</feature>
<dbReference type="Proteomes" id="UP000028545">
    <property type="component" value="Unassembled WGS sequence"/>
</dbReference>
<evidence type="ECO:0000256" key="2">
    <source>
        <dbReference type="ARBA" id="ARBA00022553"/>
    </source>
</evidence>
<dbReference type="OrthoDB" id="2130597at2759"/>
<feature type="compositionally biased region" description="Polar residues" evidence="4">
    <location>
        <begin position="83"/>
        <end position="96"/>
    </location>
</feature>
<feature type="compositionally biased region" description="Basic and acidic residues" evidence="4">
    <location>
        <begin position="386"/>
        <end position="397"/>
    </location>
</feature>
<comment type="subcellular location">
    <subcellularLocation>
        <location evidence="1">Nucleus</location>
    </subcellularLocation>
</comment>
<keyword evidence="7" id="KW-1185">Reference proteome</keyword>
<evidence type="ECO:0000259" key="5">
    <source>
        <dbReference type="Pfam" id="PF09444"/>
    </source>
</evidence>
<feature type="compositionally biased region" description="Basic and acidic residues" evidence="4">
    <location>
        <begin position="117"/>
        <end position="126"/>
    </location>
</feature>
<feature type="region of interest" description="Disordered" evidence="4">
    <location>
        <begin position="1098"/>
        <end position="1328"/>
    </location>
</feature>
<proteinExistence type="predicted"/>
<feature type="domain" description="DNA replication checkpoint mediator MRC1" evidence="5">
    <location>
        <begin position="949"/>
        <end position="1090"/>
    </location>
</feature>
<accession>A0A084GCW8</accession>
<feature type="region of interest" description="Disordered" evidence="4">
    <location>
        <begin position="1"/>
        <end position="69"/>
    </location>
</feature>
<keyword evidence="3" id="KW-0539">Nucleus</keyword>
<feature type="compositionally biased region" description="Basic and acidic residues" evidence="4">
    <location>
        <begin position="989"/>
        <end position="998"/>
    </location>
</feature>
<dbReference type="EMBL" id="JOWA01000086">
    <property type="protein sequence ID" value="KEZ45180.1"/>
    <property type="molecule type" value="Genomic_DNA"/>
</dbReference>
<feature type="compositionally biased region" description="Acidic residues" evidence="4">
    <location>
        <begin position="560"/>
        <end position="573"/>
    </location>
</feature>
<dbReference type="GO" id="GO:0033314">
    <property type="term" value="P:mitotic DNA replication checkpoint signaling"/>
    <property type="evidence" value="ECO:0007669"/>
    <property type="project" value="TreeGrafter"/>
</dbReference>
<dbReference type="PANTHER" id="PTHR14396:SF10">
    <property type="entry name" value="CLASPIN"/>
    <property type="match status" value="1"/>
</dbReference>
<evidence type="ECO:0000313" key="7">
    <source>
        <dbReference type="Proteomes" id="UP000028545"/>
    </source>
</evidence>
<feature type="region of interest" description="Disordered" evidence="4">
    <location>
        <begin position="82"/>
        <end position="277"/>
    </location>
</feature>
<feature type="compositionally biased region" description="Basic and acidic residues" evidence="4">
    <location>
        <begin position="171"/>
        <end position="181"/>
    </location>
</feature>
<dbReference type="InterPro" id="IPR018564">
    <property type="entry name" value="Repl_chkpnt_MRC1_dom"/>
</dbReference>
<feature type="compositionally biased region" description="Low complexity" evidence="4">
    <location>
        <begin position="676"/>
        <end position="690"/>
    </location>
</feature>
<feature type="compositionally biased region" description="Acidic residues" evidence="4">
    <location>
        <begin position="627"/>
        <end position="652"/>
    </location>
</feature>
<reference evidence="6 7" key="1">
    <citation type="journal article" date="2014" name="Genome Announc.">
        <title>Draft genome sequence of the pathogenic fungus Scedosporium apiospermum.</title>
        <authorList>
            <person name="Vandeputte P."/>
            <person name="Ghamrawi S."/>
            <person name="Rechenmann M."/>
            <person name="Iltis A."/>
            <person name="Giraud S."/>
            <person name="Fleury M."/>
            <person name="Thornton C."/>
            <person name="Delhaes L."/>
            <person name="Meyer W."/>
            <person name="Papon N."/>
            <person name="Bouchara J.P."/>
        </authorList>
    </citation>
    <scope>NUCLEOTIDE SEQUENCE [LARGE SCALE GENOMIC DNA]</scope>
    <source>
        <strain evidence="6 7">IHEM 14462</strain>
    </source>
</reference>
<feature type="compositionally biased region" description="Acidic residues" evidence="4">
    <location>
        <begin position="1098"/>
        <end position="1115"/>
    </location>
</feature>
<feature type="compositionally biased region" description="Basic residues" evidence="4">
    <location>
        <begin position="263"/>
        <end position="275"/>
    </location>
</feature>
<feature type="compositionally biased region" description="Acidic residues" evidence="4">
    <location>
        <begin position="581"/>
        <end position="620"/>
    </location>
</feature>
<evidence type="ECO:0000256" key="3">
    <source>
        <dbReference type="ARBA" id="ARBA00023242"/>
    </source>
</evidence>
<dbReference type="GO" id="GO:0007095">
    <property type="term" value="P:mitotic G2 DNA damage checkpoint signaling"/>
    <property type="evidence" value="ECO:0007669"/>
    <property type="project" value="TreeGrafter"/>
</dbReference>
<feature type="region of interest" description="Disordered" evidence="4">
    <location>
        <begin position="535"/>
        <end position="702"/>
    </location>
</feature>
<dbReference type="PANTHER" id="PTHR14396">
    <property type="entry name" value="CLASPIN"/>
    <property type="match status" value="1"/>
</dbReference>
<sequence>MSSTRSSSPVEGGSPLGAFLSPKSKMKALLATVGSDSEDESPVRTPKIARRSPIRRAELSSDSEDEIVRPRGRFAAQMLASVEETSNTETKTEINPSESARERVRRLLELGVSDATEDTREDRGNDADEDVPVARRRLRPAAERASTPETADFAAPTSSPGLFVSPGQKSAHGEDETRHSSNEASDDDTMKKLRKNARFQALVERKRKEREAREAEEEAKKTARLARLQQGEGDERPTTLELFSDSEGGNTSSITDDEGGRRLTQKVRPTRKASKRAIEEMNRETQRMARNMQLAHQAKTKKKITKAALFEKFGFKPADGASASEPKTLSSSRPTTPVSDVEMGNGETPPSSPPTVRTPKQAAEATSAEAAAPAEEGMTTSPSKIEVPKASELPKEVHPKRRIRVKLPVNLVTIDSDDELSITATRKSKLDAIFDRVPKDQAQEPKTFQTFRALAQLTSPGKAANCRRRGEKPCMTPAEMQAMLRARARQQAKDEKQRRIEMLKAKGVVIQTEEERLKEIEEVEDIVARAREEAQEIMQREREEAKKEKEERRKNGEVVDSLDWDDSSDDEDYKEERESGGEEEPDELAELELSGSEEEEEEEEEDGDDEAEDGDDEEEAPNPLFDNEADEDEDEEKEVGDIAMGDDDEEELVMIKTRRSRKTQVLSDDDEEDAVAIDATPKPKAAFSKSPAPPSTKSPAAPMSVLRSATKTFIPGLPVAPAGPAGLGLTQMFAATMDESQSQMGGTPSQLMDTPRPTFDPFARQSFVASTQDMNHDDDVIMDSQPPLQETLREETQGGMDLHYSQTQMRNLDSLVREDTQLSDFMPFTQDGGLEDHTPLKERFIDAPDSSATPGTVFGATPTPDSIHESPLIRRGRLRRKLDVIASINEELSQVAEEEEAREGSPSPSPQKDEFGFNTTTAFGVLQKAARDEERRKRREEKLKEFNRKKSKAKEMIEEQAEESEDEYAGLGGVDEDDDSDGDLASVKDLIDDEKGAATAEDERKLAAFYADRERADDEKQVEKLFKDITTGMLRRKRANDYDLSDSDDGGEARKRMKRKQFAKMQKALFADERVKKIAEMPGNQAFMRTLEDRASDDEMDFIDIIEDNTTETEDSQSQQQSDDGASARVLVPNSQADVKKAANGGEIRAPAHMRRTKDGKKPSDIGQIRESLSSLLDEPLGSVVPATEVGSDSDDDEENDDERGDSRSRSNKENISPPPGASTTLNRKGPVIHDRLSFKRGNSSTTMTGRRAFSRSASQAGKPPTLLRRATSNSFMSNNVGGSGGISGSSSGTNSPLTTGSDSDMFGGDKIRRGAAKGSSISFERKGARPSAAEGLAMRRTERKLKGAEERLIAARGLLGSGKFE</sequence>
<feature type="compositionally biased region" description="Low complexity" evidence="4">
    <location>
        <begin position="362"/>
        <end position="376"/>
    </location>
</feature>
<protein>
    <recommendedName>
        <fullName evidence="5">DNA replication checkpoint mediator MRC1 domain-containing protein</fullName>
    </recommendedName>
</protein>
<feature type="compositionally biased region" description="Basic and acidic residues" evidence="4">
    <location>
        <begin position="203"/>
        <end position="221"/>
    </location>
</feature>
<feature type="region of interest" description="Disordered" evidence="4">
    <location>
        <begin position="892"/>
        <end position="998"/>
    </location>
</feature>
<feature type="compositionally biased region" description="Basic and acidic residues" evidence="4">
    <location>
        <begin position="929"/>
        <end position="957"/>
    </location>
</feature>
<evidence type="ECO:0000256" key="4">
    <source>
        <dbReference type="SAM" id="MobiDB-lite"/>
    </source>
</evidence>
<feature type="compositionally biased region" description="Acidic residues" evidence="4">
    <location>
        <begin position="1192"/>
        <end position="1204"/>
    </location>
</feature>
<dbReference type="InterPro" id="IPR024146">
    <property type="entry name" value="Claspin"/>
</dbReference>
<name>A0A084GCW8_PSEDA</name>
<comment type="caution">
    <text evidence="6">The sequence shown here is derived from an EMBL/GenBank/DDBJ whole genome shotgun (WGS) entry which is preliminary data.</text>
</comment>
<dbReference type="Pfam" id="PF09444">
    <property type="entry name" value="MRC1"/>
    <property type="match status" value="1"/>
</dbReference>
<dbReference type="OMA" id="ERFNFRP"/>
<dbReference type="VEuPathDB" id="FungiDB:SAPIO_CDS2632"/>
<gene>
    <name evidence="6" type="ORF">SAPIO_CDS2632</name>
</gene>